<gene>
    <name evidence="1" type="ORF">H6A19_05480</name>
</gene>
<protein>
    <submittedName>
        <fullName evidence="1">Uncharacterized protein</fullName>
    </submittedName>
</protein>
<comment type="caution">
    <text evidence="1">The sequence shown here is derived from an EMBL/GenBank/DDBJ whole genome shotgun (WGS) entry which is preliminary data.</text>
</comment>
<dbReference type="RefSeq" id="WP_195963981.1">
    <property type="nucleotide sequence ID" value="NZ_JACJLL010000023.1"/>
</dbReference>
<accession>A0ABS2FFS2</accession>
<dbReference type="Proteomes" id="UP000767334">
    <property type="component" value="Unassembled WGS sequence"/>
</dbReference>
<dbReference type="EMBL" id="JACJLL010000023">
    <property type="protein sequence ID" value="MBM6818793.1"/>
    <property type="molecule type" value="Genomic_DNA"/>
</dbReference>
<sequence length="169" mass="20153">MLISVNENDFKEKVNIRFNNIAEGINRFESKTLESDNSYNFEKSIIDFLQEAVKLNGVENSYVDFYYNVLEEEAKIRFKELLNCEDKKFIEKIECENSEGGIYYNLTLESIPFIARITTREVLFSTIYFTKEPFTIWGNYNQKFPVFYKEREVYDKYENIAKSLKLKIV</sequence>
<evidence type="ECO:0000313" key="2">
    <source>
        <dbReference type="Proteomes" id="UP000767334"/>
    </source>
</evidence>
<name>A0ABS2FFS2_9CLOT</name>
<organism evidence="1 2">
    <name type="scientific">Clostridium saudiense</name>
    <dbReference type="NCBI Taxonomy" id="1414720"/>
    <lineage>
        <taxon>Bacteria</taxon>
        <taxon>Bacillati</taxon>
        <taxon>Bacillota</taxon>
        <taxon>Clostridia</taxon>
        <taxon>Eubacteriales</taxon>
        <taxon>Clostridiaceae</taxon>
        <taxon>Clostridium</taxon>
    </lineage>
</organism>
<proteinExistence type="predicted"/>
<reference evidence="1 2" key="1">
    <citation type="journal article" date="2021" name="Sci. Rep.">
        <title>The distribution of antibiotic resistance genes in chicken gut microbiota commensals.</title>
        <authorList>
            <person name="Juricova H."/>
            <person name="Matiasovicova J."/>
            <person name="Kubasova T."/>
            <person name="Cejkova D."/>
            <person name="Rychlik I."/>
        </authorList>
    </citation>
    <scope>NUCLEOTIDE SEQUENCE [LARGE SCALE GENOMIC DNA]</scope>
    <source>
        <strain evidence="1 2">An435</strain>
    </source>
</reference>
<keyword evidence="2" id="KW-1185">Reference proteome</keyword>
<evidence type="ECO:0000313" key="1">
    <source>
        <dbReference type="EMBL" id="MBM6818793.1"/>
    </source>
</evidence>